<sequence length="290" mass="31528">MMPDQECNPKSPAPFRLLHLPPELISRIGTFLPHRLALPTGSLSRSLYHEFSDASNIATRARRRYPYLQHAFVAEAAKGDVEVLERLFQWKNECHIALNAPACTGGPVPLAAAARAGRTAAMHTLLCWGADVHAASEQALIMACRWGRAEAVKLLLHRGARIHVMDDQPLIVATRNGHEDVVRVLLDNGARVNAREDEALAIASEEGHLEIVKLVLERGADAVAHDSALKLAIAAGNDEVVELLMDSGARFGTQTAAEVQSARKREHGRLVKVMAGCLRYGGTATVMRDP</sequence>
<dbReference type="Gene3D" id="1.25.40.20">
    <property type="entry name" value="Ankyrin repeat-containing domain"/>
    <property type="match status" value="2"/>
</dbReference>
<feature type="repeat" description="ANK" evidence="3">
    <location>
        <begin position="224"/>
        <end position="256"/>
    </location>
</feature>
<evidence type="ECO:0000313" key="4">
    <source>
        <dbReference type="EMBL" id="KXS16851.1"/>
    </source>
</evidence>
<dbReference type="STRING" id="1344416.A0A139AJ61"/>
<dbReference type="EMBL" id="KQ965750">
    <property type="protein sequence ID" value="KXS16851.1"/>
    <property type="molecule type" value="Genomic_DNA"/>
</dbReference>
<dbReference type="OrthoDB" id="76098at2759"/>
<dbReference type="PANTHER" id="PTHR24126">
    <property type="entry name" value="ANKYRIN REPEAT, PH AND SEC7 DOMAIN CONTAINING PROTEIN SECG-RELATED"/>
    <property type="match status" value="1"/>
</dbReference>
<evidence type="ECO:0000256" key="1">
    <source>
        <dbReference type="ARBA" id="ARBA00022737"/>
    </source>
</evidence>
<evidence type="ECO:0000313" key="5">
    <source>
        <dbReference type="Proteomes" id="UP000070544"/>
    </source>
</evidence>
<dbReference type="Pfam" id="PF12796">
    <property type="entry name" value="Ank_2"/>
    <property type="match status" value="1"/>
</dbReference>
<feature type="repeat" description="ANK" evidence="3">
    <location>
        <begin position="105"/>
        <end position="137"/>
    </location>
</feature>
<proteinExistence type="predicted"/>
<keyword evidence="5" id="KW-1185">Reference proteome</keyword>
<protein>
    <submittedName>
        <fullName evidence="4">Ankyrin</fullName>
    </submittedName>
</protein>
<evidence type="ECO:0000256" key="2">
    <source>
        <dbReference type="ARBA" id="ARBA00023043"/>
    </source>
</evidence>
<keyword evidence="2 3" id="KW-0040">ANK repeat</keyword>
<reference evidence="4 5" key="1">
    <citation type="journal article" date="2015" name="Genome Biol. Evol.">
        <title>Phylogenomic analyses indicate that early fungi evolved digesting cell walls of algal ancestors of land plants.</title>
        <authorList>
            <person name="Chang Y."/>
            <person name="Wang S."/>
            <person name="Sekimoto S."/>
            <person name="Aerts A.L."/>
            <person name="Choi C."/>
            <person name="Clum A."/>
            <person name="LaButti K.M."/>
            <person name="Lindquist E.A."/>
            <person name="Yee Ngan C."/>
            <person name="Ohm R.A."/>
            <person name="Salamov A.A."/>
            <person name="Grigoriev I.V."/>
            <person name="Spatafora J.W."/>
            <person name="Berbee M.L."/>
        </authorList>
    </citation>
    <scope>NUCLEOTIDE SEQUENCE [LARGE SCALE GENOMIC DNA]</scope>
    <source>
        <strain evidence="4 5">JEL478</strain>
    </source>
</reference>
<evidence type="ECO:0000256" key="3">
    <source>
        <dbReference type="PROSITE-ProRule" id="PRU00023"/>
    </source>
</evidence>
<dbReference type="SMART" id="SM00248">
    <property type="entry name" value="ANK"/>
    <property type="match status" value="5"/>
</dbReference>
<name>A0A139AJ61_GONPJ</name>
<dbReference type="PROSITE" id="PS50088">
    <property type="entry name" value="ANK_REPEAT"/>
    <property type="match status" value="5"/>
</dbReference>
<dbReference type="PROSITE" id="PS50297">
    <property type="entry name" value="ANK_REP_REGION"/>
    <property type="match status" value="2"/>
</dbReference>
<dbReference type="SUPFAM" id="SSF48403">
    <property type="entry name" value="Ankyrin repeat"/>
    <property type="match status" value="1"/>
</dbReference>
<dbReference type="PANTHER" id="PTHR24126:SF14">
    <property type="entry name" value="ANK_REP_REGION DOMAIN-CONTAINING PROTEIN"/>
    <property type="match status" value="1"/>
</dbReference>
<accession>A0A139AJ61</accession>
<feature type="repeat" description="ANK" evidence="3">
    <location>
        <begin position="135"/>
        <end position="167"/>
    </location>
</feature>
<dbReference type="InterPro" id="IPR036770">
    <property type="entry name" value="Ankyrin_rpt-contain_sf"/>
</dbReference>
<feature type="repeat" description="ANK" evidence="3">
    <location>
        <begin position="165"/>
        <end position="197"/>
    </location>
</feature>
<dbReference type="Proteomes" id="UP000070544">
    <property type="component" value="Unassembled WGS sequence"/>
</dbReference>
<organism evidence="4 5">
    <name type="scientific">Gonapodya prolifera (strain JEL478)</name>
    <name type="common">Monoblepharis prolifera</name>
    <dbReference type="NCBI Taxonomy" id="1344416"/>
    <lineage>
        <taxon>Eukaryota</taxon>
        <taxon>Fungi</taxon>
        <taxon>Fungi incertae sedis</taxon>
        <taxon>Chytridiomycota</taxon>
        <taxon>Chytridiomycota incertae sedis</taxon>
        <taxon>Monoblepharidomycetes</taxon>
        <taxon>Monoblepharidales</taxon>
        <taxon>Gonapodyaceae</taxon>
        <taxon>Gonapodya</taxon>
    </lineage>
</organism>
<keyword evidence="1" id="KW-0677">Repeat</keyword>
<dbReference type="AlphaFoldDB" id="A0A139AJ61"/>
<gene>
    <name evidence="4" type="ORF">M427DRAFT_55184</name>
</gene>
<dbReference type="InterPro" id="IPR002110">
    <property type="entry name" value="Ankyrin_rpt"/>
</dbReference>
<feature type="repeat" description="ANK" evidence="3">
    <location>
        <begin position="195"/>
        <end position="227"/>
    </location>
</feature>